<evidence type="ECO:0000313" key="2">
    <source>
        <dbReference type="Proteomes" id="UP000185183"/>
    </source>
</evidence>
<comment type="caution">
    <text evidence="1">The sequence shown here is derived from an EMBL/GenBank/DDBJ whole genome shotgun (WGS) entry which is preliminary data.</text>
</comment>
<accession>A0A9Q7WH05</accession>
<gene>
    <name evidence="1" type="ORF">SAMEA2275694_00342</name>
</gene>
<reference evidence="1 2" key="1">
    <citation type="submission" date="2016-11" db="EMBL/GenBank/DDBJ databases">
        <authorList>
            <consortium name="Pathogen Informatics"/>
        </authorList>
    </citation>
    <scope>NUCLEOTIDE SEQUENCE [LARGE SCALE GENOMIC DNA]</scope>
    <source>
        <strain evidence="1 2">968</strain>
    </source>
</reference>
<dbReference type="EMBL" id="FSFA01000001">
    <property type="protein sequence ID" value="SHW83281.1"/>
    <property type="molecule type" value="Genomic_DNA"/>
</dbReference>
<dbReference type="AlphaFoldDB" id="A0A9Q7WH05"/>
<protein>
    <submittedName>
        <fullName evidence="1">Uncharacterized protein</fullName>
    </submittedName>
</protein>
<evidence type="ECO:0000313" key="1">
    <source>
        <dbReference type="EMBL" id="SHW83281.1"/>
    </source>
</evidence>
<dbReference type="Proteomes" id="UP000185183">
    <property type="component" value="Unassembled WGS sequence"/>
</dbReference>
<organism evidence="1 2">
    <name type="scientific">Mycobacteroides abscessus subsp. bolletii</name>
    <dbReference type="NCBI Taxonomy" id="319705"/>
    <lineage>
        <taxon>Bacteria</taxon>
        <taxon>Bacillati</taxon>
        <taxon>Actinomycetota</taxon>
        <taxon>Actinomycetes</taxon>
        <taxon>Mycobacteriales</taxon>
        <taxon>Mycobacteriaceae</taxon>
        <taxon>Mycobacteroides</taxon>
        <taxon>Mycobacteroides abscessus</taxon>
    </lineage>
</organism>
<proteinExistence type="predicted"/>
<sequence>MSTDQIGMLFRAADWASTSGEHVIAPLGCSATMYPLGQQVVWSGRQRGPALADGAKINKGAAAITAVTQSFICPPRFGDWCGSSTGI</sequence>
<name>A0A9Q7WH05_9MYCO</name>